<accession>A0A514CYM6</accession>
<keyword evidence="9" id="KW-0479">Metal-binding</keyword>
<reference evidence="11" key="1">
    <citation type="submission" date="2019-05" db="EMBL/GenBank/DDBJ databases">
        <title>Metatranscriptomic reconstruction reveals RNA viruses with the potential to shape carbon cycling in soil.</title>
        <authorList>
            <person name="Starr E.P."/>
            <person name="Nuccio E."/>
            <person name="Pett-Ridge J."/>
            <person name="Banfield J.F."/>
            <person name="Firestone M.K."/>
        </authorList>
    </citation>
    <scope>NUCLEOTIDE SEQUENCE</scope>
    <source>
        <strain evidence="11">H1_Bulk_30_scaffold_234</strain>
    </source>
</reference>
<evidence type="ECO:0000313" key="11">
    <source>
        <dbReference type="EMBL" id="QDH86455.1"/>
    </source>
</evidence>
<dbReference type="GO" id="GO:0003968">
    <property type="term" value="F:RNA-directed RNA polymerase activity"/>
    <property type="evidence" value="ECO:0007669"/>
    <property type="project" value="UniProtKB-KW"/>
</dbReference>
<sequence>MRRKRCNGAIGFQNQRFLELLSSIAGISPVGVLGRDTPLDLTSLESARGSLLIREVYSKYDDGKPSPEKEKLTWERFHDAERSCQAANRKITRWSGPNIDPYWVCVKARIREVLGLFSWDECAKHFGFGPGASTRLTRAKCFAAYKYSGIPESTSGNVTLASCAIRMIPIWNQIVLARGGSPDRLCQVVDGNDIITVPKNYKTDRTIAKEPCMNMYVQKGIGRVIRSRLNRIGVTLDDQTRNQRAAREGSLTGQLATVDLSMASDTVARELVHWLLPTPWLDALEQCRSQRGVLPSGEIIHYQKFSSMGNGYTFELESLIFWAIAQECCRPFRCDETETSVCVYGDDVVIPTQFYESFVQRLSEVGFTPNPKKSWFEGPYRESCGKHYYLGTEVTPFYVRRPVKTLDRLFLAHNNVYRWGDRCGVEVHSALTTLRALSPANWREPRLPDGYGDGAFIGAVDELRLDSHPYGWEYWQVLALSQCQTELCEDLPEGQLIASLKAVGTDISSPNLRRALQGPVGKGNWRETISGLPMKEGGYVLTKIHIPRYPLPA</sequence>
<keyword evidence="6" id="KW-0693">Viral RNA replication</keyword>
<dbReference type="EC" id="2.7.7.48" evidence="1"/>
<gene>
    <name evidence="11" type="ORF">H1Bulk30234_000005</name>
</gene>
<keyword evidence="3" id="KW-0808">Transferase</keyword>
<evidence type="ECO:0000256" key="5">
    <source>
        <dbReference type="ARBA" id="ARBA00022741"/>
    </source>
</evidence>
<evidence type="ECO:0000256" key="8">
    <source>
        <dbReference type="ARBA" id="ARBA00048744"/>
    </source>
</evidence>
<dbReference type="InterPro" id="IPR005093">
    <property type="entry name" value="RNArep_beta"/>
</dbReference>
<evidence type="ECO:0000256" key="1">
    <source>
        <dbReference type="ARBA" id="ARBA00012494"/>
    </source>
</evidence>
<keyword evidence="4" id="KW-0548">Nucleotidyltransferase</keyword>
<evidence type="ECO:0000256" key="6">
    <source>
        <dbReference type="ARBA" id="ARBA00022953"/>
    </source>
</evidence>
<name>A0A514CYM6_9VIRU</name>
<dbReference type="InterPro" id="IPR007096">
    <property type="entry name" value="RNA-dir_Rpol_cat_phage"/>
</dbReference>
<evidence type="ECO:0000256" key="3">
    <source>
        <dbReference type="ARBA" id="ARBA00022679"/>
    </source>
</evidence>
<feature type="binding site" evidence="9">
    <location>
        <position position="259"/>
    </location>
    <ligand>
        <name>Mg(2+)</name>
        <dbReference type="ChEBI" id="CHEBI:18420"/>
        <label>2</label>
    </ligand>
</feature>
<keyword evidence="9" id="KW-0460">Magnesium</keyword>
<dbReference type="SUPFAM" id="SSF56672">
    <property type="entry name" value="DNA/RNA polymerases"/>
    <property type="match status" value="1"/>
</dbReference>
<feature type="binding site" evidence="9">
    <location>
        <position position="347"/>
    </location>
    <ligand>
        <name>Mg(2+)</name>
        <dbReference type="ChEBI" id="CHEBI:18420"/>
        <label>2</label>
    </ligand>
</feature>
<keyword evidence="5" id="KW-0547">Nucleotide-binding</keyword>
<dbReference type="Pfam" id="PF03431">
    <property type="entry name" value="RNA_replicase_B"/>
    <property type="match status" value="1"/>
</dbReference>
<feature type="domain" description="RdRp catalytic" evidence="10">
    <location>
        <begin position="244"/>
        <end position="378"/>
    </location>
</feature>
<dbReference type="GO" id="GO:0039694">
    <property type="term" value="P:viral RNA genome replication"/>
    <property type="evidence" value="ECO:0007669"/>
    <property type="project" value="InterPro"/>
</dbReference>
<organism evidence="11">
    <name type="scientific">Leviviridae sp</name>
    <dbReference type="NCBI Taxonomy" id="2027243"/>
    <lineage>
        <taxon>Viruses</taxon>
        <taxon>Riboviria</taxon>
        <taxon>Orthornavirae</taxon>
        <taxon>Lenarviricota</taxon>
        <taxon>Leviviricetes</taxon>
        <taxon>Norzivirales</taxon>
        <taxon>Fiersviridae</taxon>
    </lineage>
</organism>
<proteinExistence type="predicted"/>
<comment type="catalytic activity">
    <reaction evidence="8">
        <text>RNA(n) + a ribonucleoside 5'-triphosphate = RNA(n+1) + diphosphate</text>
        <dbReference type="Rhea" id="RHEA:21248"/>
        <dbReference type="Rhea" id="RHEA-COMP:14527"/>
        <dbReference type="Rhea" id="RHEA-COMP:17342"/>
        <dbReference type="ChEBI" id="CHEBI:33019"/>
        <dbReference type="ChEBI" id="CHEBI:61557"/>
        <dbReference type="ChEBI" id="CHEBI:140395"/>
        <dbReference type="EC" id="2.7.7.48"/>
    </reaction>
</comment>
<evidence type="ECO:0000256" key="4">
    <source>
        <dbReference type="ARBA" id="ARBA00022695"/>
    </source>
</evidence>
<evidence type="ECO:0000259" key="10">
    <source>
        <dbReference type="PROSITE" id="PS50522"/>
    </source>
</evidence>
<dbReference type="EMBL" id="MN032685">
    <property type="protein sequence ID" value="QDH86455.1"/>
    <property type="molecule type" value="Genomic_RNA"/>
</dbReference>
<keyword evidence="2 11" id="KW-0696">RNA-directed RNA polymerase</keyword>
<dbReference type="InterPro" id="IPR043502">
    <property type="entry name" value="DNA/RNA_pol_sf"/>
</dbReference>
<comment type="cofactor">
    <cofactor evidence="9">
        <name>Mg(2+)</name>
        <dbReference type="ChEBI" id="CHEBI:18420"/>
    </cofactor>
    <text evidence="9">Binds 2 Mg(2+) per subunit.</text>
</comment>
<protein>
    <recommendedName>
        <fullName evidence="1">RNA-directed RNA polymerase</fullName>
        <ecNumber evidence="1">2.7.7.48</ecNumber>
    </recommendedName>
    <alternativeName>
        <fullName evidence="7">RNA replicase beta chain</fullName>
    </alternativeName>
</protein>
<evidence type="ECO:0000256" key="9">
    <source>
        <dbReference type="PIRSR" id="PIRSR605093-1"/>
    </source>
</evidence>
<dbReference type="GO" id="GO:0000166">
    <property type="term" value="F:nucleotide binding"/>
    <property type="evidence" value="ECO:0007669"/>
    <property type="project" value="UniProtKB-KW"/>
</dbReference>
<evidence type="ECO:0000256" key="2">
    <source>
        <dbReference type="ARBA" id="ARBA00022484"/>
    </source>
</evidence>
<feature type="binding site" evidence="9">
    <location>
        <position position="346"/>
    </location>
    <ligand>
        <name>Mg(2+)</name>
        <dbReference type="ChEBI" id="CHEBI:18420"/>
        <label>2</label>
    </ligand>
</feature>
<dbReference type="GO" id="GO:0046872">
    <property type="term" value="F:metal ion binding"/>
    <property type="evidence" value="ECO:0007669"/>
    <property type="project" value="UniProtKB-KW"/>
</dbReference>
<evidence type="ECO:0000256" key="7">
    <source>
        <dbReference type="ARBA" id="ARBA00030248"/>
    </source>
</evidence>
<dbReference type="PROSITE" id="PS50522">
    <property type="entry name" value="RDRP_PHAGE"/>
    <property type="match status" value="1"/>
</dbReference>